<reference evidence="10" key="1">
    <citation type="submission" date="2025-08" db="UniProtKB">
        <authorList>
            <consortium name="Ensembl"/>
        </authorList>
    </citation>
    <scope>IDENTIFICATION</scope>
</reference>
<dbReference type="GO" id="GO:0008270">
    <property type="term" value="F:zinc ion binding"/>
    <property type="evidence" value="ECO:0007669"/>
    <property type="project" value="UniProtKB-KW"/>
</dbReference>
<keyword evidence="6 8" id="KW-0694">RNA-binding</keyword>
<organism evidence="10 11">
    <name type="scientific">Lynx canadensis</name>
    <name type="common">Canada lynx</name>
    <name type="synonym">Felis canadensis</name>
    <dbReference type="NCBI Taxonomy" id="61383"/>
    <lineage>
        <taxon>Eukaryota</taxon>
        <taxon>Metazoa</taxon>
        <taxon>Chordata</taxon>
        <taxon>Craniata</taxon>
        <taxon>Vertebrata</taxon>
        <taxon>Euteleostomi</taxon>
        <taxon>Mammalia</taxon>
        <taxon>Eutheria</taxon>
        <taxon>Laurasiatheria</taxon>
        <taxon>Carnivora</taxon>
        <taxon>Feliformia</taxon>
        <taxon>Felidae</taxon>
        <taxon>Felinae</taxon>
        <taxon>Lynx</taxon>
    </lineage>
</organism>
<evidence type="ECO:0000256" key="8">
    <source>
        <dbReference type="RuleBase" id="RU369008"/>
    </source>
</evidence>
<comment type="function">
    <text evidence="8">Component of the cleavage and polyadenylation specificity factor (CPSF) complex that play a key role in pre-mRNA 3'-end formation, recognizing the AAUAAA signal sequence and interacting with poly(A) polymerase and other factors to bring about cleavage and poly(A) addition. CPSF4 binds RNA polymers with a preference for poly(U).</text>
</comment>
<evidence type="ECO:0000259" key="9">
    <source>
        <dbReference type="PROSITE" id="PS50103"/>
    </source>
</evidence>
<dbReference type="PANTHER" id="PTHR23102">
    <property type="entry name" value="CLEAVAGE AND POLYADENYLATION SPECIFICITY FACTOR SUBUNIT 4-RELATED"/>
    <property type="match status" value="1"/>
</dbReference>
<keyword evidence="2 7" id="KW-0479">Metal-binding</keyword>
<dbReference type="GO" id="GO:0003723">
    <property type="term" value="F:RNA binding"/>
    <property type="evidence" value="ECO:0007669"/>
    <property type="project" value="UniProtKB-UniRule"/>
</dbReference>
<sequence>MLCPLRHNRGEKMVVCKHWLRGLCKKGDQCNFLHQYDATRMPECYFYSKFGDCNNKECPFLHVKPAFKTRDCPWYDQGFCKDAGPLCKHRHVRKIMCANYFVGFCPEGPRCQFAHPKMNLLFNPSFTKVSVQAGRGQGCFVPFTARAPWRALTLSGTALRPAALTLARSAPSTRPGRGTCHGPDPLPPRQPLRQVAALLSSSALEFSLVGGMCV</sequence>
<evidence type="ECO:0000313" key="11">
    <source>
        <dbReference type="Proteomes" id="UP000472241"/>
    </source>
</evidence>
<protein>
    <recommendedName>
        <fullName evidence="8">Cleavage and polyadenylation specificity factor subunit 4</fullName>
        <shortName evidence="8">CPSF 30 kDa subunit</shortName>
    </recommendedName>
    <alternativeName>
        <fullName evidence="8">Cleavage and polyadenylation specificity factor 30 kDa subunit</fullName>
    </alternativeName>
</protein>
<dbReference type="GO" id="GO:0005847">
    <property type="term" value="C:mRNA cleavage and polyadenylation specificity factor complex"/>
    <property type="evidence" value="ECO:0007669"/>
    <property type="project" value="UniProtKB-UniRule"/>
</dbReference>
<comment type="similarity">
    <text evidence="1 8">Belongs to the CPSF4/YTH1 family.</text>
</comment>
<feature type="zinc finger region" description="C3H1-type" evidence="7">
    <location>
        <begin position="92"/>
        <end position="118"/>
    </location>
</feature>
<evidence type="ECO:0000256" key="3">
    <source>
        <dbReference type="ARBA" id="ARBA00022737"/>
    </source>
</evidence>
<dbReference type="InterPro" id="IPR036855">
    <property type="entry name" value="Znf_CCCH_sf"/>
</dbReference>
<accession>A0A667I4H3</accession>
<dbReference type="AlphaFoldDB" id="A0A667I4H3"/>
<dbReference type="PANTHER" id="PTHR23102:SF19">
    <property type="entry name" value="CLEAVAGE AND POLYADENYLATION SPECIFICITY FACTOR SUBUNIT 4-LIKE PROTEIN-RELATED"/>
    <property type="match status" value="1"/>
</dbReference>
<keyword evidence="8" id="KW-0507">mRNA processing</keyword>
<comment type="subcellular location">
    <subcellularLocation>
        <location evidence="8">Nucleus</location>
    </subcellularLocation>
</comment>
<dbReference type="SUPFAM" id="SSF90229">
    <property type="entry name" value="CCCH zinc finger"/>
    <property type="match status" value="1"/>
</dbReference>
<evidence type="ECO:0000256" key="2">
    <source>
        <dbReference type="ARBA" id="ARBA00022723"/>
    </source>
</evidence>
<keyword evidence="8" id="KW-0539">Nucleus</keyword>
<evidence type="ECO:0000256" key="5">
    <source>
        <dbReference type="ARBA" id="ARBA00022833"/>
    </source>
</evidence>
<feature type="domain" description="C3H1-type" evidence="9">
    <location>
        <begin position="38"/>
        <end position="65"/>
    </location>
</feature>
<reference evidence="10" key="2">
    <citation type="submission" date="2025-09" db="UniProtKB">
        <authorList>
            <consortium name="Ensembl"/>
        </authorList>
    </citation>
    <scope>IDENTIFICATION</scope>
</reference>
<feature type="domain" description="C3H1-type" evidence="9">
    <location>
        <begin position="92"/>
        <end position="118"/>
    </location>
</feature>
<evidence type="ECO:0000256" key="4">
    <source>
        <dbReference type="ARBA" id="ARBA00022771"/>
    </source>
</evidence>
<keyword evidence="11" id="KW-1185">Reference proteome</keyword>
<name>A0A667I4H3_LYNCA</name>
<dbReference type="Ensembl" id="ENSLCNT00005038092.1">
    <property type="protein sequence ID" value="ENSLCNP00005034138.1"/>
    <property type="gene ID" value="ENSLCNG00005022172.1"/>
</dbReference>
<keyword evidence="5 7" id="KW-0862">Zinc</keyword>
<feature type="zinc finger region" description="C3H1-type" evidence="7">
    <location>
        <begin position="10"/>
        <end position="37"/>
    </location>
</feature>
<dbReference type="Pfam" id="PF00642">
    <property type="entry name" value="zf-CCCH"/>
    <property type="match status" value="2"/>
</dbReference>
<dbReference type="Gene3D" id="4.10.1000.10">
    <property type="entry name" value="Zinc finger, CCCH-type"/>
    <property type="match status" value="2"/>
</dbReference>
<dbReference type="SMART" id="SM00356">
    <property type="entry name" value="ZnF_C3H1"/>
    <property type="match status" value="4"/>
</dbReference>
<evidence type="ECO:0000256" key="1">
    <source>
        <dbReference type="ARBA" id="ARBA00008907"/>
    </source>
</evidence>
<dbReference type="InterPro" id="IPR000571">
    <property type="entry name" value="Znf_CCCH"/>
</dbReference>
<dbReference type="Proteomes" id="UP000472241">
    <property type="component" value="Unplaced"/>
</dbReference>
<keyword evidence="4 7" id="KW-0863">Zinc-finger</keyword>
<feature type="zinc finger region" description="C3H1-type" evidence="7">
    <location>
        <begin position="38"/>
        <end position="65"/>
    </location>
</feature>
<feature type="domain" description="C3H1-type" evidence="9">
    <location>
        <begin position="10"/>
        <end position="37"/>
    </location>
</feature>
<evidence type="ECO:0000313" key="10">
    <source>
        <dbReference type="Ensembl" id="ENSLCNP00005034138.1"/>
    </source>
</evidence>
<evidence type="ECO:0000256" key="7">
    <source>
        <dbReference type="PROSITE-ProRule" id="PRU00723"/>
    </source>
</evidence>
<dbReference type="FunFam" id="4.10.1000.10:FF:000012">
    <property type="entry name" value="cleavage and polyadenylation specificity factor subunit 4"/>
    <property type="match status" value="1"/>
</dbReference>
<dbReference type="GO" id="GO:0031124">
    <property type="term" value="P:mRNA 3'-end processing"/>
    <property type="evidence" value="ECO:0007669"/>
    <property type="project" value="UniProtKB-UniRule"/>
</dbReference>
<proteinExistence type="inferred from homology"/>
<dbReference type="InterPro" id="IPR045348">
    <property type="entry name" value="CPSF4/Yth1"/>
</dbReference>
<keyword evidence="3 8" id="KW-0677">Repeat</keyword>
<comment type="subunit">
    <text evidence="8">Component of the cleavage and polyadenylation specificity factor (CPSF) complex.</text>
</comment>
<dbReference type="PROSITE" id="PS50103">
    <property type="entry name" value="ZF_C3H1"/>
    <property type="match status" value="3"/>
</dbReference>
<evidence type="ECO:0000256" key="6">
    <source>
        <dbReference type="ARBA" id="ARBA00022884"/>
    </source>
</evidence>